<dbReference type="GO" id="GO:0047936">
    <property type="term" value="F:glucose 1-dehydrogenase [NAD(P)+] activity"/>
    <property type="evidence" value="ECO:0007669"/>
    <property type="project" value="UniProtKB-EC"/>
</dbReference>
<keyword evidence="4" id="KW-1185">Reference proteome</keyword>
<comment type="caution">
    <text evidence="3">The sequence shown here is derived from an EMBL/GenBank/DDBJ whole genome shotgun (WGS) entry which is preliminary data.</text>
</comment>
<comment type="similarity">
    <text evidence="1">Belongs to the short-chain dehydrogenases/reductases (SDR) family.</text>
</comment>
<dbReference type="PRINTS" id="PR00080">
    <property type="entry name" value="SDRFAMILY"/>
</dbReference>
<reference evidence="3 4" key="1">
    <citation type="submission" date="2013-10" db="EMBL/GenBank/DDBJ databases">
        <title>Salinisphaera orenii MK-B5 Genome Sequencing.</title>
        <authorList>
            <person name="Lai Q."/>
            <person name="Li C."/>
            <person name="Shao Z."/>
        </authorList>
    </citation>
    <scope>NUCLEOTIDE SEQUENCE [LARGE SCALE GENOMIC DNA]</scope>
    <source>
        <strain evidence="3 4">MK-B5</strain>
    </source>
</reference>
<evidence type="ECO:0000256" key="1">
    <source>
        <dbReference type="ARBA" id="ARBA00006484"/>
    </source>
</evidence>
<name>A0A423PS88_9GAMM</name>
<dbReference type="Gene3D" id="3.40.50.720">
    <property type="entry name" value="NAD(P)-binding Rossmann-like Domain"/>
    <property type="match status" value="1"/>
</dbReference>
<dbReference type="Proteomes" id="UP000283993">
    <property type="component" value="Unassembled WGS sequence"/>
</dbReference>
<accession>A0A423PS88</accession>
<organism evidence="3 4">
    <name type="scientific">Salinisphaera orenii MK-B5</name>
    <dbReference type="NCBI Taxonomy" id="856730"/>
    <lineage>
        <taxon>Bacteria</taxon>
        <taxon>Pseudomonadati</taxon>
        <taxon>Pseudomonadota</taxon>
        <taxon>Gammaproteobacteria</taxon>
        <taxon>Salinisphaerales</taxon>
        <taxon>Salinisphaeraceae</taxon>
        <taxon>Salinisphaera</taxon>
    </lineage>
</organism>
<dbReference type="InterPro" id="IPR002347">
    <property type="entry name" value="SDR_fam"/>
</dbReference>
<dbReference type="SUPFAM" id="SSF51735">
    <property type="entry name" value="NAD(P)-binding Rossmann-fold domains"/>
    <property type="match status" value="1"/>
</dbReference>
<dbReference type="EC" id="1.1.1.47" evidence="3"/>
<dbReference type="PRINTS" id="PR00081">
    <property type="entry name" value="GDHRDH"/>
</dbReference>
<evidence type="ECO:0000313" key="4">
    <source>
        <dbReference type="Proteomes" id="UP000283993"/>
    </source>
</evidence>
<protein>
    <submittedName>
        <fullName evidence="3">Glucose-1-dehydrogenase</fullName>
        <ecNumber evidence="3">1.1.1.47</ecNumber>
    </submittedName>
</protein>
<dbReference type="EMBL" id="AYKH01000009">
    <property type="protein sequence ID" value="ROO28476.1"/>
    <property type="molecule type" value="Genomic_DNA"/>
</dbReference>
<evidence type="ECO:0000313" key="3">
    <source>
        <dbReference type="EMBL" id="ROO28476.1"/>
    </source>
</evidence>
<keyword evidence="2 3" id="KW-0560">Oxidoreductase</keyword>
<gene>
    <name evidence="3" type="ORF">SAOR_05715</name>
</gene>
<sequence length="249" mass="25229">MDKIMIVTGGSRGIGAATCLMAAKHGYAVAVNYRGNREAAEGVVSAIEADGGTAIAVQADMAVESEVVQLFETVDDRLGRVTALVNNAGIVDQPSQVADMSADRIARMMSVNVVGPFVCAREAVRRMSNERGGAGGAIVNVSSAASHAGGGGGAGTYVDYGASKGAIDTLTEGLAQETAGQGIRVNAVRPGVVDTEIHASGGLPDKPEQAKAAIPLGRVGQPEDIAEAILYLTEAQFTTGAFLDVDGGV</sequence>
<dbReference type="FunFam" id="3.40.50.720:FF:000084">
    <property type="entry name" value="Short-chain dehydrogenase reductase"/>
    <property type="match status" value="1"/>
</dbReference>
<dbReference type="AlphaFoldDB" id="A0A423PS88"/>
<dbReference type="PANTHER" id="PTHR43639:SF1">
    <property type="entry name" value="SHORT-CHAIN DEHYDROGENASE_REDUCTASE FAMILY PROTEIN"/>
    <property type="match status" value="1"/>
</dbReference>
<dbReference type="Pfam" id="PF13561">
    <property type="entry name" value="adh_short_C2"/>
    <property type="match status" value="1"/>
</dbReference>
<dbReference type="PANTHER" id="PTHR43639">
    <property type="entry name" value="OXIDOREDUCTASE, SHORT-CHAIN DEHYDROGENASE/REDUCTASE FAMILY (AFU_ORTHOLOGUE AFUA_5G02870)"/>
    <property type="match status" value="1"/>
</dbReference>
<evidence type="ECO:0000256" key="2">
    <source>
        <dbReference type="ARBA" id="ARBA00023002"/>
    </source>
</evidence>
<dbReference type="RefSeq" id="WP_123630594.1">
    <property type="nucleotide sequence ID" value="NZ_AYKH01000009.1"/>
</dbReference>
<dbReference type="InterPro" id="IPR036291">
    <property type="entry name" value="NAD(P)-bd_dom_sf"/>
</dbReference>
<proteinExistence type="inferred from homology"/>